<evidence type="ECO:0000259" key="2">
    <source>
        <dbReference type="Pfam" id="PF00620"/>
    </source>
</evidence>
<dbReference type="Proteomes" id="UP000314294">
    <property type="component" value="Unassembled WGS sequence"/>
</dbReference>
<accession>A0A4Z2H3F2</accession>
<dbReference type="Pfam" id="PF00620">
    <property type="entry name" value="RhoGAP"/>
    <property type="match status" value="1"/>
</dbReference>
<dbReference type="Gene3D" id="1.10.555.10">
    <property type="entry name" value="Rho GTPase activation protein"/>
    <property type="match status" value="1"/>
</dbReference>
<evidence type="ECO:0000313" key="4">
    <source>
        <dbReference type="Proteomes" id="UP000314294"/>
    </source>
</evidence>
<reference evidence="3 4" key="1">
    <citation type="submission" date="2019-03" db="EMBL/GenBank/DDBJ databases">
        <title>First draft genome of Liparis tanakae, snailfish: a comprehensive survey of snailfish specific genes.</title>
        <authorList>
            <person name="Kim W."/>
            <person name="Song I."/>
            <person name="Jeong J.-H."/>
            <person name="Kim D."/>
            <person name="Kim S."/>
            <person name="Ryu S."/>
            <person name="Song J.Y."/>
            <person name="Lee S.K."/>
        </authorList>
    </citation>
    <scope>NUCLEOTIDE SEQUENCE [LARGE SCALE GENOMIC DNA]</scope>
    <source>
        <tissue evidence="3">Muscle</tissue>
    </source>
</reference>
<organism evidence="3 4">
    <name type="scientific">Liparis tanakae</name>
    <name type="common">Tanaka's snailfish</name>
    <dbReference type="NCBI Taxonomy" id="230148"/>
    <lineage>
        <taxon>Eukaryota</taxon>
        <taxon>Metazoa</taxon>
        <taxon>Chordata</taxon>
        <taxon>Craniata</taxon>
        <taxon>Vertebrata</taxon>
        <taxon>Euteleostomi</taxon>
        <taxon>Actinopterygii</taxon>
        <taxon>Neopterygii</taxon>
        <taxon>Teleostei</taxon>
        <taxon>Neoteleostei</taxon>
        <taxon>Acanthomorphata</taxon>
        <taxon>Eupercaria</taxon>
        <taxon>Perciformes</taxon>
        <taxon>Cottioidei</taxon>
        <taxon>Cottales</taxon>
        <taxon>Liparidae</taxon>
        <taxon>Liparis</taxon>
    </lineage>
</organism>
<protein>
    <submittedName>
        <fullName evidence="3">Rho GTPase-activating protein 5</fullName>
    </submittedName>
</protein>
<feature type="region of interest" description="Disordered" evidence="1">
    <location>
        <begin position="1"/>
        <end position="44"/>
    </location>
</feature>
<feature type="domain" description="Rho-GAP" evidence="2">
    <location>
        <begin position="30"/>
        <end position="79"/>
    </location>
</feature>
<dbReference type="GO" id="GO:0007266">
    <property type="term" value="P:Rho protein signal transduction"/>
    <property type="evidence" value="ECO:0007669"/>
    <property type="project" value="TreeGrafter"/>
</dbReference>
<dbReference type="GO" id="GO:0005829">
    <property type="term" value="C:cytosol"/>
    <property type="evidence" value="ECO:0007669"/>
    <property type="project" value="TreeGrafter"/>
</dbReference>
<evidence type="ECO:0000256" key="1">
    <source>
        <dbReference type="SAM" id="MobiDB-lite"/>
    </source>
</evidence>
<dbReference type="PANTHER" id="PTHR46005:SF2">
    <property type="entry name" value="RHO GTPASE-ACTIVATING PROTEIN 5"/>
    <property type="match status" value="1"/>
</dbReference>
<evidence type="ECO:0000313" key="3">
    <source>
        <dbReference type="EMBL" id="TNN59402.1"/>
    </source>
</evidence>
<name>A0A4Z2H3F2_9TELE</name>
<dbReference type="EMBL" id="SRLO01000357">
    <property type="protein sequence ID" value="TNN59402.1"/>
    <property type="molecule type" value="Genomic_DNA"/>
</dbReference>
<keyword evidence="4" id="KW-1185">Reference proteome</keyword>
<dbReference type="PANTHER" id="PTHR46005">
    <property type="entry name" value="RHO GTPASE-ACTIVATING PROTEIN 190"/>
    <property type="match status" value="1"/>
</dbReference>
<dbReference type="InterPro" id="IPR051978">
    <property type="entry name" value="Rho-GAP_domain"/>
</dbReference>
<feature type="compositionally biased region" description="Low complexity" evidence="1">
    <location>
        <begin position="178"/>
        <end position="187"/>
    </location>
</feature>
<sequence length="245" mass="27735">MEESKKKKRKRRKKERKEKMRKKRKMEENKKESLTTEGLYRVSGNKTDQDNIQKLFDQDHCIDFVAMDLAVNAAAGALKAEEEKRPSVPLSDSAVLWRGEEGSVFYCPPTQKKREQLLLTNPAFAPSSPASPPPPPWRTTTPCQPIGAQLHLPHHIISVSRWDCHNIKSTSLPHSLPPSLLSLHPPTVDSQEKKKKGTRWTENKKRRCEEPLCCCCREANTSLLPVCSQSAPSLLPWAGLEPSRL</sequence>
<dbReference type="InterPro" id="IPR000198">
    <property type="entry name" value="RhoGAP_dom"/>
</dbReference>
<comment type="caution">
    <text evidence="3">The sequence shown here is derived from an EMBL/GenBank/DDBJ whole genome shotgun (WGS) entry which is preliminary data.</text>
</comment>
<dbReference type="InterPro" id="IPR008936">
    <property type="entry name" value="Rho_GTPase_activation_prot"/>
</dbReference>
<gene>
    <name evidence="3" type="primary">ARHGAP5_1</name>
    <name evidence="3" type="ORF">EYF80_030417</name>
</gene>
<feature type="compositionally biased region" description="Basic and acidic residues" evidence="1">
    <location>
        <begin position="25"/>
        <end position="34"/>
    </location>
</feature>
<dbReference type="AlphaFoldDB" id="A0A4Z2H3F2"/>
<feature type="region of interest" description="Disordered" evidence="1">
    <location>
        <begin position="178"/>
        <end position="201"/>
    </location>
</feature>
<feature type="compositionally biased region" description="Basic residues" evidence="1">
    <location>
        <begin position="1"/>
        <end position="24"/>
    </location>
</feature>
<dbReference type="SUPFAM" id="SSF48350">
    <property type="entry name" value="GTPase activation domain, GAP"/>
    <property type="match status" value="1"/>
</dbReference>
<dbReference type="GO" id="GO:0005096">
    <property type="term" value="F:GTPase activator activity"/>
    <property type="evidence" value="ECO:0007669"/>
    <property type="project" value="TreeGrafter"/>
</dbReference>
<proteinExistence type="predicted"/>
<dbReference type="GO" id="GO:0008361">
    <property type="term" value="P:regulation of cell size"/>
    <property type="evidence" value="ECO:0007669"/>
    <property type="project" value="TreeGrafter"/>
</dbReference>